<evidence type="ECO:0000313" key="2">
    <source>
        <dbReference type="EMBL" id="MFD1888122.1"/>
    </source>
</evidence>
<feature type="signal peptide" evidence="1">
    <location>
        <begin position="1"/>
        <end position="22"/>
    </location>
</feature>
<evidence type="ECO:0000313" key="3">
    <source>
        <dbReference type="Proteomes" id="UP001597233"/>
    </source>
</evidence>
<proteinExistence type="predicted"/>
<dbReference type="EMBL" id="JBHUEH010000032">
    <property type="protein sequence ID" value="MFD1888122.1"/>
    <property type="molecule type" value="Genomic_DNA"/>
</dbReference>
<reference evidence="3" key="1">
    <citation type="journal article" date="2019" name="Int. J. Syst. Evol. Microbiol.">
        <title>The Global Catalogue of Microorganisms (GCM) 10K type strain sequencing project: providing services to taxonomists for standard genome sequencing and annotation.</title>
        <authorList>
            <consortium name="The Broad Institute Genomics Platform"/>
            <consortium name="The Broad Institute Genome Sequencing Center for Infectious Disease"/>
            <person name="Wu L."/>
            <person name="Ma J."/>
        </authorList>
    </citation>
    <scope>NUCLEOTIDE SEQUENCE [LARGE SCALE GENOMIC DNA]</scope>
    <source>
        <strain evidence="3">CCUG 54950</strain>
    </source>
</reference>
<dbReference type="Proteomes" id="UP001597233">
    <property type="component" value="Unassembled WGS sequence"/>
</dbReference>
<sequence>MKAYLFAPIIASLVAGPATSYAEDVIDAVNPSAQDNTSQIVSSSSWEYPIVHFRNSTYRIMMDPAVNTVKVGPKLGKIERNISSFDGVDDDNSLIDTSYKNGDSNVLNVDTPIYKFRNRSTRDCIIVSHKNKYYKAIRKVDPSASKSSSLQ</sequence>
<accession>A0ABW4RPJ4</accession>
<name>A0ABW4RPJ4_9BACL</name>
<gene>
    <name evidence="2" type="ORF">ACFSC9_21795</name>
</gene>
<keyword evidence="3" id="KW-1185">Reference proteome</keyword>
<feature type="chain" id="PRO_5046519248" evidence="1">
    <location>
        <begin position="23"/>
        <end position="151"/>
    </location>
</feature>
<comment type="caution">
    <text evidence="2">The sequence shown here is derived from an EMBL/GenBank/DDBJ whole genome shotgun (WGS) entry which is preliminary data.</text>
</comment>
<protein>
    <submittedName>
        <fullName evidence="2">Uncharacterized protein</fullName>
    </submittedName>
</protein>
<organism evidence="2 3">
    <name type="scientific">Paenibacillus wenxiniae</name>
    <dbReference type="NCBI Taxonomy" id="1636843"/>
    <lineage>
        <taxon>Bacteria</taxon>
        <taxon>Bacillati</taxon>
        <taxon>Bacillota</taxon>
        <taxon>Bacilli</taxon>
        <taxon>Bacillales</taxon>
        <taxon>Paenibacillaceae</taxon>
        <taxon>Paenibacillus</taxon>
    </lineage>
</organism>
<dbReference type="RefSeq" id="WP_347323612.1">
    <property type="nucleotide sequence ID" value="NZ_JBCGUH010000002.1"/>
</dbReference>
<evidence type="ECO:0000256" key="1">
    <source>
        <dbReference type="SAM" id="SignalP"/>
    </source>
</evidence>
<keyword evidence="1" id="KW-0732">Signal</keyword>